<sequence length="95" mass="11854">MRLDYSYDDQKGAELRQRRNVGFEDVVRVFFKTHYWELRNDNPEQYLAIGELDDHFWSIVYEEWEDELGELLWLITFWPSTPREVERYYKYVYGE</sequence>
<reference evidence="1 2" key="1">
    <citation type="journal article" date="2014" name="Nature">
        <title>An environmental bacterial taxon with a large and distinct metabolic repertoire.</title>
        <authorList>
            <person name="Wilson M.C."/>
            <person name="Mori T."/>
            <person name="Ruckert C."/>
            <person name="Uria A.R."/>
            <person name="Helf M.J."/>
            <person name="Takada K."/>
            <person name="Gernert C."/>
            <person name="Steffens U.A."/>
            <person name="Heycke N."/>
            <person name="Schmitt S."/>
            <person name="Rinke C."/>
            <person name="Helfrich E.J."/>
            <person name="Brachmann A.O."/>
            <person name="Gurgui C."/>
            <person name="Wakimoto T."/>
            <person name="Kracht M."/>
            <person name="Crusemann M."/>
            <person name="Hentschel U."/>
            <person name="Abe I."/>
            <person name="Matsunaga S."/>
            <person name="Kalinowski J."/>
            <person name="Takeyama H."/>
            <person name="Piel J."/>
        </authorList>
    </citation>
    <scope>NUCLEOTIDE SEQUENCE [LARGE SCALE GENOMIC DNA]</scope>
    <source>
        <strain evidence="2">TSY1</strain>
    </source>
</reference>
<evidence type="ECO:0000313" key="2">
    <source>
        <dbReference type="Proteomes" id="UP000019141"/>
    </source>
</evidence>
<evidence type="ECO:0008006" key="3">
    <source>
        <dbReference type="Google" id="ProtNLM"/>
    </source>
</evidence>
<dbReference type="EMBL" id="AZHW01000550">
    <property type="protein sequence ID" value="ETW98483.1"/>
    <property type="molecule type" value="Genomic_DNA"/>
</dbReference>
<dbReference type="HOGENOM" id="CLU_2423611_0_0_7"/>
<dbReference type="InterPro" id="IPR038573">
    <property type="entry name" value="BrnT_sf"/>
</dbReference>
<proteinExistence type="predicted"/>
<comment type="caution">
    <text evidence="1">The sequence shown here is derived from an EMBL/GenBank/DDBJ whole genome shotgun (WGS) entry which is preliminary data.</text>
</comment>
<organism evidence="1 2">
    <name type="scientific">Entotheonella factor</name>
    <dbReference type="NCBI Taxonomy" id="1429438"/>
    <lineage>
        <taxon>Bacteria</taxon>
        <taxon>Pseudomonadati</taxon>
        <taxon>Nitrospinota/Tectimicrobiota group</taxon>
        <taxon>Candidatus Tectimicrobiota</taxon>
        <taxon>Candidatus Entotheonellia</taxon>
        <taxon>Candidatus Entotheonellales</taxon>
        <taxon>Candidatus Entotheonellaceae</taxon>
        <taxon>Candidatus Entotheonella</taxon>
    </lineage>
</organism>
<evidence type="ECO:0000313" key="1">
    <source>
        <dbReference type="EMBL" id="ETW98483.1"/>
    </source>
</evidence>
<dbReference type="AlphaFoldDB" id="W4LK52"/>
<dbReference type="Proteomes" id="UP000019141">
    <property type="component" value="Unassembled WGS sequence"/>
</dbReference>
<keyword evidence="2" id="KW-1185">Reference proteome</keyword>
<accession>W4LK52</accession>
<protein>
    <recommendedName>
        <fullName evidence="3">Toxin</fullName>
    </recommendedName>
</protein>
<dbReference type="Gene3D" id="3.10.450.530">
    <property type="entry name" value="Ribonuclease toxin, BrnT, of type II toxin-antitoxin system"/>
    <property type="match status" value="1"/>
</dbReference>
<gene>
    <name evidence="1" type="ORF">ETSY1_18545</name>
</gene>
<name>W4LK52_ENTF1</name>